<dbReference type="AlphaFoldDB" id="A0A8X6MP68"/>
<organism evidence="1 2">
    <name type="scientific">Nephila pilipes</name>
    <name type="common">Giant wood spider</name>
    <name type="synonym">Nephila maculata</name>
    <dbReference type="NCBI Taxonomy" id="299642"/>
    <lineage>
        <taxon>Eukaryota</taxon>
        <taxon>Metazoa</taxon>
        <taxon>Ecdysozoa</taxon>
        <taxon>Arthropoda</taxon>
        <taxon>Chelicerata</taxon>
        <taxon>Arachnida</taxon>
        <taxon>Araneae</taxon>
        <taxon>Araneomorphae</taxon>
        <taxon>Entelegynae</taxon>
        <taxon>Araneoidea</taxon>
        <taxon>Nephilidae</taxon>
        <taxon>Nephila</taxon>
    </lineage>
</organism>
<evidence type="ECO:0008006" key="3">
    <source>
        <dbReference type="Google" id="ProtNLM"/>
    </source>
</evidence>
<protein>
    <recommendedName>
        <fullName evidence="3">Reverse transcriptase domain-containing protein</fullName>
    </recommendedName>
</protein>
<dbReference type="OrthoDB" id="6434720at2759"/>
<gene>
    <name evidence="1" type="primary">X975_00963</name>
    <name evidence="1" type="ORF">NPIL_241671</name>
</gene>
<dbReference type="Pfam" id="PF05380">
    <property type="entry name" value="Peptidase_A17"/>
    <property type="match status" value="1"/>
</dbReference>
<sequence>MLNSALYVDDLYFGGNNVGESFELSTDAVSILKSGGFNLRKLRSNSRELEKLWMDNGLINLDVVGEHQLKVLGLNWNPEKDELSLEVRGLVDSWKSLRNSKRCVLQTAARIFDPLGLIAPFDIRIKLLLQTIWETASDWDEELPQDLRQKWVKWCNETENLSPAWLLKGSEYWPKQLVKWSQEIDSVELLREQRKDPVKSFVVQMELVEQIWNKFSSWSKLQRVVAWCLRFIRNVRGDKNLTPFLETVELSVSHDIIIKLVQRTEYVEEIINLKSGKMLKKSPLISLNTFLDGCGLLRVGGRLRNAILPETILVKKFPFGNGGN</sequence>
<evidence type="ECO:0000313" key="1">
    <source>
        <dbReference type="EMBL" id="GFS70760.1"/>
    </source>
</evidence>
<dbReference type="EMBL" id="BMAW01000802">
    <property type="protein sequence ID" value="GFS70760.1"/>
    <property type="molecule type" value="Genomic_DNA"/>
</dbReference>
<dbReference type="PANTHER" id="PTHR47331:SF1">
    <property type="entry name" value="GAG-LIKE PROTEIN"/>
    <property type="match status" value="1"/>
</dbReference>
<dbReference type="PANTHER" id="PTHR47331">
    <property type="entry name" value="PHD-TYPE DOMAIN-CONTAINING PROTEIN"/>
    <property type="match status" value="1"/>
</dbReference>
<name>A0A8X6MP68_NEPPI</name>
<dbReference type="InterPro" id="IPR008042">
    <property type="entry name" value="Retrotrans_Pao"/>
</dbReference>
<evidence type="ECO:0000313" key="2">
    <source>
        <dbReference type="Proteomes" id="UP000887013"/>
    </source>
</evidence>
<dbReference type="Proteomes" id="UP000887013">
    <property type="component" value="Unassembled WGS sequence"/>
</dbReference>
<proteinExistence type="predicted"/>
<reference evidence="1" key="1">
    <citation type="submission" date="2020-08" db="EMBL/GenBank/DDBJ databases">
        <title>Multicomponent nature underlies the extraordinary mechanical properties of spider dragline silk.</title>
        <authorList>
            <person name="Kono N."/>
            <person name="Nakamura H."/>
            <person name="Mori M."/>
            <person name="Yoshida Y."/>
            <person name="Ohtoshi R."/>
            <person name="Malay A.D."/>
            <person name="Moran D.A.P."/>
            <person name="Tomita M."/>
            <person name="Numata K."/>
            <person name="Arakawa K."/>
        </authorList>
    </citation>
    <scope>NUCLEOTIDE SEQUENCE</scope>
</reference>
<keyword evidence="2" id="KW-1185">Reference proteome</keyword>
<accession>A0A8X6MP68</accession>
<comment type="caution">
    <text evidence="1">The sequence shown here is derived from an EMBL/GenBank/DDBJ whole genome shotgun (WGS) entry which is preliminary data.</text>
</comment>